<reference evidence="2 3" key="1">
    <citation type="submission" date="2019-03" db="EMBL/GenBank/DDBJ databases">
        <title>Rhizobium sp. nov., an bacterium isolated from biocrust in Mu Us Desert.</title>
        <authorList>
            <person name="Lixiong L."/>
        </authorList>
    </citation>
    <scope>NUCLEOTIDE SEQUENCE [LARGE SCALE GENOMIC DNA]</scope>
    <source>
        <strain evidence="2 3">SPY-1</strain>
    </source>
</reference>
<dbReference type="InterPro" id="IPR029058">
    <property type="entry name" value="AB_hydrolase_fold"/>
</dbReference>
<organism evidence="2 3">
    <name type="scientific">Rhizobium deserti</name>
    <dbReference type="NCBI Taxonomy" id="2547961"/>
    <lineage>
        <taxon>Bacteria</taxon>
        <taxon>Pseudomonadati</taxon>
        <taxon>Pseudomonadota</taxon>
        <taxon>Alphaproteobacteria</taxon>
        <taxon>Hyphomicrobiales</taxon>
        <taxon>Rhizobiaceae</taxon>
        <taxon>Rhizobium/Agrobacterium group</taxon>
        <taxon>Rhizobium</taxon>
    </lineage>
</organism>
<dbReference type="OrthoDB" id="7958481at2"/>
<comment type="caution">
    <text evidence="2">The sequence shown here is derived from an EMBL/GenBank/DDBJ whole genome shotgun (WGS) entry which is preliminary data.</text>
</comment>
<keyword evidence="2" id="KW-0378">Hydrolase</keyword>
<accession>A0A4R5UB62</accession>
<proteinExistence type="predicted"/>
<dbReference type="PRINTS" id="PR00111">
    <property type="entry name" value="ABHYDROLASE"/>
</dbReference>
<dbReference type="Proteomes" id="UP000295238">
    <property type="component" value="Unassembled WGS sequence"/>
</dbReference>
<evidence type="ECO:0000259" key="1">
    <source>
        <dbReference type="Pfam" id="PF00561"/>
    </source>
</evidence>
<dbReference type="Pfam" id="PF00561">
    <property type="entry name" value="Abhydrolase_1"/>
    <property type="match status" value="1"/>
</dbReference>
<dbReference type="InterPro" id="IPR050471">
    <property type="entry name" value="AB_hydrolase"/>
</dbReference>
<evidence type="ECO:0000313" key="3">
    <source>
        <dbReference type="Proteomes" id="UP000295238"/>
    </source>
</evidence>
<gene>
    <name evidence="2" type="ORF">E2F50_19530</name>
</gene>
<keyword evidence="3" id="KW-1185">Reference proteome</keyword>
<dbReference type="EMBL" id="SMTL01000006">
    <property type="protein sequence ID" value="TDK31853.1"/>
    <property type="molecule type" value="Genomic_DNA"/>
</dbReference>
<sequence>MNVNLETATTEFIDVPGARLAYRRIGHRFARKIVLLQHFTGTMDAWDPAVVNALAEVSEVFVLDNAGVGASSGTTPDNVEDMADYAEAFISGLGLGEVDLLGFSLGGFLAQVMAARRRVAIGRMVIAGAAPMGGEEHLLEVVGAAFAKNAPDVRLPLFFTPSDRSQAAGKAFVERALARTNGRDPDNGDSVSAPQAKAIIEWCARPDPDHQSLKTIKTATLIVHGSDDTMFPSDNAYLMFKNMPDATLILYPDSGHGALFQQPETFVAHVKTFLEL</sequence>
<dbReference type="RefSeq" id="WP_133317854.1">
    <property type="nucleotide sequence ID" value="NZ_SMTL01000006.1"/>
</dbReference>
<protein>
    <submittedName>
        <fullName evidence="2">Alpha/beta hydrolase</fullName>
    </submittedName>
</protein>
<dbReference type="PANTHER" id="PTHR43433:SF5">
    <property type="entry name" value="AB HYDROLASE-1 DOMAIN-CONTAINING PROTEIN"/>
    <property type="match status" value="1"/>
</dbReference>
<dbReference type="InterPro" id="IPR000073">
    <property type="entry name" value="AB_hydrolase_1"/>
</dbReference>
<name>A0A4R5UB62_9HYPH</name>
<dbReference type="SUPFAM" id="SSF53474">
    <property type="entry name" value="alpha/beta-Hydrolases"/>
    <property type="match status" value="1"/>
</dbReference>
<dbReference type="PANTHER" id="PTHR43433">
    <property type="entry name" value="HYDROLASE, ALPHA/BETA FOLD FAMILY PROTEIN"/>
    <property type="match status" value="1"/>
</dbReference>
<dbReference type="GO" id="GO:0016787">
    <property type="term" value="F:hydrolase activity"/>
    <property type="evidence" value="ECO:0007669"/>
    <property type="project" value="UniProtKB-KW"/>
</dbReference>
<feature type="domain" description="AB hydrolase-1" evidence="1">
    <location>
        <begin position="33"/>
        <end position="262"/>
    </location>
</feature>
<dbReference type="AlphaFoldDB" id="A0A4R5UB62"/>
<evidence type="ECO:0000313" key="2">
    <source>
        <dbReference type="EMBL" id="TDK31853.1"/>
    </source>
</evidence>
<dbReference type="Gene3D" id="3.40.50.1820">
    <property type="entry name" value="alpha/beta hydrolase"/>
    <property type="match status" value="1"/>
</dbReference>